<dbReference type="PANTHER" id="PTHR31649">
    <property type="entry name" value="AGAP009604-PA"/>
    <property type="match status" value="1"/>
</dbReference>
<dbReference type="SMART" id="SM00696">
    <property type="entry name" value="DM9"/>
    <property type="match status" value="1"/>
</dbReference>
<organism evidence="1 2">
    <name type="scientific">Diploptera punctata</name>
    <name type="common">Pacific beetle cockroach</name>
    <dbReference type="NCBI Taxonomy" id="6984"/>
    <lineage>
        <taxon>Eukaryota</taxon>
        <taxon>Metazoa</taxon>
        <taxon>Ecdysozoa</taxon>
        <taxon>Arthropoda</taxon>
        <taxon>Hexapoda</taxon>
        <taxon>Insecta</taxon>
        <taxon>Pterygota</taxon>
        <taxon>Neoptera</taxon>
        <taxon>Polyneoptera</taxon>
        <taxon>Dictyoptera</taxon>
        <taxon>Blattodea</taxon>
        <taxon>Blaberoidea</taxon>
        <taxon>Blaberidae</taxon>
        <taxon>Diplopterinae</taxon>
        <taxon>Diploptera</taxon>
    </lineage>
</organism>
<comment type="caution">
    <text evidence="1">The sequence shown here is derived from an EMBL/GenBank/DDBJ whole genome shotgun (WGS) entry which is preliminary data.</text>
</comment>
<accession>A0AAD8AJX6</accession>
<dbReference type="PANTHER" id="PTHR31649:SF1">
    <property type="entry name" value="FARNESOIC ACID O-METHYL TRANSFERASE DOMAIN-CONTAINING PROTEIN"/>
    <property type="match status" value="1"/>
</dbReference>
<dbReference type="Proteomes" id="UP001233999">
    <property type="component" value="Unassembled WGS sequence"/>
</dbReference>
<gene>
    <name evidence="1" type="ORF">L9F63_010024</name>
</gene>
<dbReference type="Pfam" id="PF11901">
    <property type="entry name" value="DM9"/>
    <property type="match status" value="1"/>
</dbReference>
<dbReference type="EMBL" id="JASPKZ010000803">
    <property type="protein sequence ID" value="KAJ9599492.1"/>
    <property type="molecule type" value="Genomic_DNA"/>
</dbReference>
<keyword evidence="2" id="KW-1185">Reference proteome</keyword>
<reference evidence="1" key="1">
    <citation type="journal article" date="2023" name="IScience">
        <title>Live-bearing cockroach genome reveals convergent evolutionary mechanisms linked to viviparity in insects and beyond.</title>
        <authorList>
            <person name="Fouks B."/>
            <person name="Harrison M.C."/>
            <person name="Mikhailova A.A."/>
            <person name="Marchal E."/>
            <person name="English S."/>
            <person name="Carruthers M."/>
            <person name="Jennings E.C."/>
            <person name="Chiamaka E.L."/>
            <person name="Frigard R.A."/>
            <person name="Pippel M."/>
            <person name="Attardo G.M."/>
            <person name="Benoit J.B."/>
            <person name="Bornberg-Bauer E."/>
            <person name="Tobe S.S."/>
        </authorList>
    </citation>
    <scope>NUCLEOTIDE SEQUENCE</scope>
    <source>
        <strain evidence="1">Stay&amp;Tobe</strain>
    </source>
</reference>
<evidence type="ECO:0000313" key="1">
    <source>
        <dbReference type="EMBL" id="KAJ9599492.1"/>
    </source>
</evidence>
<reference evidence="1" key="2">
    <citation type="submission" date="2023-05" db="EMBL/GenBank/DDBJ databases">
        <authorList>
            <person name="Fouks B."/>
        </authorList>
    </citation>
    <scope>NUCLEOTIDE SEQUENCE</scope>
    <source>
        <strain evidence="1">Stay&amp;Tobe</strain>
        <tissue evidence="1">Testes</tissue>
    </source>
</reference>
<dbReference type="AlphaFoldDB" id="A0AAD8AJX6"/>
<sequence>MKAQDEGVCGRNIAWVSASNGDVPPDAIIFGTTVEGEKLYMGRVFHDGTLTPGKIHPSHGVCYIPYGGQELSFSEYEVLIDYKPM</sequence>
<dbReference type="InterPro" id="IPR006616">
    <property type="entry name" value="DM9_repeat"/>
</dbReference>
<name>A0AAD8AJX6_DIPPU</name>
<protein>
    <submittedName>
        <fullName evidence="1">Uncharacterized protein</fullName>
    </submittedName>
</protein>
<evidence type="ECO:0000313" key="2">
    <source>
        <dbReference type="Proteomes" id="UP001233999"/>
    </source>
</evidence>
<proteinExistence type="predicted"/>